<name>A0ABT0DMZ2_9HYPH</name>
<dbReference type="SUPFAM" id="SSF69047">
    <property type="entry name" value="Hypothetical protein YjbJ"/>
    <property type="match status" value="1"/>
</dbReference>
<gene>
    <name evidence="1" type="ORF">MWN33_11345</name>
</gene>
<organism evidence="1 2">
    <name type="scientific">Ancylobacter koreensis</name>
    <dbReference type="NCBI Taxonomy" id="266121"/>
    <lineage>
        <taxon>Bacteria</taxon>
        <taxon>Pseudomonadati</taxon>
        <taxon>Pseudomonadota</taxon>
        <taxon>Alphaproteobacteria</taxon>
        <taxon>Hyphomicrobiales</taxon>
        <taxon>Xanthobacteraceae</taxon>
        <taxon>Ancylobacter</taxon>
    </lineage>
</organism>
<sequence length="64" mass="6759">MSTEHLHANFRIVSGVAKEFWGRFAGDGMLAASGRVEQLAGEAALACARARGRVLHRDIPPAGA</sequence>
<dbReference type="RefSeq" id="WP_247200666.1">
    <property type="nucleotide sequence ID" value="NZ_JALKCG010000003.1"/>
</dbReference>
<keyword evidence="2" id="KW-1185">Reference proteome</keyword>
<dbReference type="InterPro" id="IPR036629">
    <property type="entry name" value="YjbJ_sf"/>
</dbReference>
<evidence type="ECO:0000313" key="1">
    <source>
        <dbReference type="EMBL" id="MCK0208625.1"/>
    </source>
</evidence>
<reference evidence="2" key="1">
    <citation type="submission" date="2023-07" db="EMBL/GenBank/DDBJ databases">
        <title>Ancylobacter moscoviensis sp. nov., facultatively methylotrophic bacteria from activated sludge and the reclassification of Starkeya novella (Starkey 1934) Kelly et al. 2000 as Ancylobacter novellus comb. nov., Starkeya koreensis Im et al. 2006 as Ancylobacter koreensis comb.nov., Angulomicrobium tetraedrale Vasil'eva et al. 1986 as Ancylobacter tetraedralis comb. nov., Angulomicrobium amanitiforme Fritz et al. 2004 as Ancylobacter amanitiformis comb. nov. and Methylorhabdus multivorans Doronina et al. 1996 as Ancylobacter multivorans comb. nov. and emended description of the genus Ancylobacter.</title>
        <authorList>
            <person name="Doronina N."/>
            <person name="Chemodurova A."/>
            <person name="Grouzdev D."/>
            <person name="Koziaeva V."/>
            <person name="Shi W."/>
            <person name="Wu L."/>
            <person name="Kaparullina E."/>
        </authorList>
    </citation>
    <scope>NUCLEOTIDE SEQUENCE [LARGE SCALE GENOMIC DNA]</scope>
    <source>
        <strain evidence="2">Jip08</strain>
    </source>
</reference>
<proteinExistence type="predicted"/>
<protein>
    <submittedName>
        <fullName evidence="1">CsbD family protein</fullName>
    </submittedName>
</protein>
<dbReference type="Proteomes" id="UP001202867">
    <property type="component" value="Unassembled WGS sequence"/>
</dbReference>
<evidence type="ECO:0000313" key="2">
    <source>
        <dbReference type="Proteomes" id="UP001202867"/>
    </source>
</evidence>
<accession>A0ABT0DMZ2</accession>
<dbReference type="EMBL" id="JALKCG010000003">
    <property type="protein sequence ID" value="MCK0208625.1"/>
    <property type="molecule type" value="Genomic_DNA"/>
</dbReference>
<comment type="caution">
    <text evidence="1">The sequence shown here is derived from an EMBL/GenBank/DDBJ whole genome shotgun (WGS) entry which is preliminary data.</text>
</comment>